<dbReference type="InterPro" id="IPR036412">
    <property type="entry name" value="HAD-like_sf"/>
</dbReference>
<dbReference type="GO" id="GO:0044281">
    <property type="term" value="P:small molecule metabolic process"/>
    <property type="evidence" value="ECO:0007669"/>
    <property type="project" value="UniProtKB-ARBA"/>
</dbReference>
<proteinExistence type="predicted"/>
<sequence>MNSMIEYLWFDLGYTLVKTDREEVYQDTLKVFQINKSRAEITLAYHRTDKLFMREYQGVLGKDGRVYQPWYIGCLNYFLGVSLPIDDVIAAHRNVTAPGKLHWKAFDYTIPTLRSLRQKGYRLGLISNWNETAREVLADNRLEEELDEIIISSEVGIEKPDPAIFEFALAKADVTAKQSLYIGDNYYDDVKGSQKVGMECLLINPYGSQGIEELNYSQVITSIQEVASYLELMKSSVPKGQLIN</sequence>
<keyword evidence="2" id="KW-0479">Metal-binding</keyword>
<dbReference type="Gene3D" id="3.40.50.1000">
    <property type="entry name" value="HAD superfamily/HAD-like"/>
    <property type="match status" value="1"/>
</dbReference>
<evidence type="ECO:0000256" key="2">
    <source>
        <dbReference type="ARBA" id="ARBA00022723"/>
    </source>
</evidence>
<accession>A0A917CZS7</accession>
<comment type="caution">
    <text evidence="5">The sequence shown here is derived from an EMBL/GenBank/DDBJ whole genome shotgun (WGS) entry which is preliminary data.</text>
</comment>
<gene>
    <name evidence="5" type="ORF">GCM10010912_55500</name>
</gene>
<dbReference type="InterPro" id="IPR023214">
    <property type="entry name" value="HAD_sf"/>
</dbReference>
<dbReference type="SUPFAM" id="SSF56784">
    <property type="entry name" value="HAD-like"/>
    <property type="match status" value="1"/>
</dbReference>
<dbReference type="SFLD" id="SFLDG01129">
    <property type="entry name" value="C1.5:_HAD__Beta-PGM__Phosphata"/>
    <property type="match status" value="1"/>
</dbReference>
<dbReference type="PANTHER" id="PTHR46470:SF2">
    <property type="entry name" value="GLYCERALDEHYDE 3-PHOSPHATE PHOSPHATASE"/>
    <property type="match status" value="1"/>
</dbReference>
<dbReference type="InterPro" id="IPR023198">
    <property type="entry name" value="PGP-like_dom2"/>
</dbReference>
<evidence type="ECO:0000256" key="4">
    <source>
        <dbReference type="ARBA" id="ARBA00022842"/>
    </source>
</evidence>
<comment type="cofactor">
    <cofactor evidence="1">
        <name>Mg(2+)</name>
        <dbReference type="ChEBI" id="CHEBI:18420"/>
    </cofactor>
</comment>
<dbReference type="GO" id="GO:0016791">
    <property type="term" value="F:phosphatase activity"/>
    <property type="evidence" value="ECO:0007669"/>
    <property type="project" value="TreeGrafter"/>
</dbReference>
<evidence type="ECO:0000313" key="6">
    <source>
        <dbReference type="Proteomes" id="UP000637643"/>
    </source>
</evidence>
<reference evidence="5" key="1">
    <citation type="journal article" date="2014" name="Int. J. Syst. Evol. Microbiol.">
        <title>Complete genome sequence of Corynebacterium casei LMG S-19264T (=DSM 44701T), isolated from a smear-ripened cheese.</title>
        <authorList>
            <consortium name="US DOE Joint Genome Institute (JGI-PGF)"/>
            <person name="Walter F."/>
            <person name="Albersmeier A."/>
            <person name="Kalinowski J."/>
            <person name="Ruckert C."/>
        </authorList>
    </citation>
    <scope>NUCLEOTIDE SEQUENCE</scope>
    <source>
        <strain evidence="5">CGMCC 1.16134</strain>
    </source>
</reference>
<dbReference type="InterPro" id="IPR006439">
    <property type="entry name" value="HAD-SF_hydro_IA"/>
</dbReference>
<organism evidence="5 6">
    <name type="scientific">Paenibacillus albidus</name>
    <dbReference type="NCBI Taxonomy" id="2041023"/>
    <lineage>
        <taxon>Bacteria</taxon>
        <taxon>Bacillati</taxon>
        <taxon>Bacillota</taxon>
        <taxon>Bacilli</taxon>
        <taxon>Bacillales</taxon>
        <taxon>Paenibacillaceae</taxon>
        <taxon>Paenibacillus</taxon>
    </lineage>
</organism>
<protein>
    <submittedName>
        <fullName evidence="5">Haloacid dehalogenase</fullName>
    </submittedName>
</protein>
<dbReference type="InterPro" id="IPR051400">
    <property type="entry name" value="HAD-like_hydrolase"/>
</dbReference>
<keyword evidence="3" id="KW-0378">Hydrolase</keyword>
<dbReference type="Proteomes" id="UP000637643">
    <property type="component" value="Unassembled WGS sequence"/>
</dbReference>
<dbReference type="InterPro" id="IPR041492">
    <property type="entry name" value="HAD_2"/>
</dbReference>
<dbReference type="CDD" id="cd16415">
    <property type="entry name" value="HAD_dREG-2_like"/>
    <property type="match status" value="1"/>
</dbReference>
<dbReference type="NCBIfam" id="TIGR01549">
    <property type="entry name" value="HAD-SF-IA-v1"/>
    <property type="match status" value="1"/>
</dbReference>
<dbReference type="SFLD" id="SFLDS00003">
    <property type="entry name" value="Haloacid_Dehalogenase"/>
    <property type="match status" value="1"/>
</dbReference>
<dbReference type="Gene3D" id="1.10.150.240">
    <property type="entry name" value="Putative phosphatase, domain 2"/>
    <property type="match status" value="1"/>
</dbReference>
<evidence type="ECO:0000313" key="5">
    <source>
        <dbReference type="EMBL" id="GGG03670.1"/>
    </source>
</evidence>
<dbReference type="RefSeq" id="WP_229696390.1">
    <property type="nucleotide sequence ID" value="NZ_BMKR01000036.1"/>
</dbReference>
<keyword evidence="4" id="KW-0460">Magnesium</keyword>
<dbReference type="AlphaFoldDB" id="A0A917CZS7"/>
<keyword evidence="6" id="KW-1185">Reference proteome</keyword>
<dbReference type="GO" id="GO:0046872">
    <property type="term" value="F:metal ion binding"/>
    <property type="evidence" value="ECO:0007669"/>
    <property type="project" value="UniProtKB-KW"/>
</dbReference>
<evidence type="ECO:0000256" key="1">
    <source>
        <dbReference type="ARBA" id="ARBA00001946"/>
    </source>
</evidence>
<reference evidence="5" key="2">
    <citation type="submission" date="2020-09" db="EMBL/GenBank/DDBJ databases">
        <authorList>
            <person name="Sun Q."/>
            <person name="Zhou Y."/>
        </authorList>
    </citation>
    <scope>NUCLEOTIDE SEQUENCE</scope>
    <source>
        <strain evidence="5">CGMCC 1.16134</strain>
    </source>
</reference>
<dbReference type="PANTHER" id="PTHR46470">
    <property type="entry name" value="N-ACYLNEURAMINATE-9-PHOSPHATASE"/>
    <property type="match status" value="1"/>
</dbReference>
<evidence type="ECO:0000256" key="3">
    <source>
        <dbReference type="ARBA" id="ARBA00022801"/>
    </source>
</evidence>
<name>A0A917CZS7_9BACL</name>
<dbReference type="Pfam" id="PF13419">
    <property type="entry name" value="HAD_2"/>
    <property type="match status" value="1"/>
</dbReference>
<dbReference type="EMBL" id="BMKR01000036">
    <property type="protein sequence ID" value="GGG03670.1"/>
    <property type="molecule type" value="Genomic_DNA"/>
</dbReference>